<gene>
    <name evidence="1" type="ORF">C4541_09305</name>
</gene>
<organism evidence="1 2">
    <name type="scientific">Candidatus Auribacter fodinae</name>
    <dbReference type="NCBI Taxonomy" id="2093366"/>
    <lineage>
        <taxon>Bacteria</taxon>
        <taxon>Pseudomonadati</taxon>
        <taxon>Candidatus Auribacterota</taxon>
        <taxon>Candidatus Auribacteria</taxon>
        <taxon>Candidatus Auribacterales</taxon>
        <taxon>Candidatus Auribacteraceae</taxon>
        <taxon>Candidatus Auribacter</taxon>
    </lineage>
</organism>
<dbReference type="AlphaFoldDB" id="A0A3A4QVD6"/>
<protein>
    <submittedName>
        <fullName evidence="1">Uncharacterized protein</fullName>
    </submittedName>
</protein>
<reference evidence="1 2" key="1">
    <citation type="journal article" date="2017" name="ISME J.">
        <title>Energy and carbon metabolisms in a deep terrestrial subsurface fluid microbial community.</title>
        <authorList>
            <person name="Momper L."/>
            <person name="Jungbluth S.P."/>
            <person name="Lee M.D."/>
            <person name="Amend J.P."/>
        </authorList>
    </citation>
    <scope>NUCLEOTIDE SEQUENCE [LARGE SCALE GENOMIC DNA]</scope>
    <source>
        <strain evidence="1">SURF_26</strain>
    </source>
</reference>
<evidence type="ECO:0000313" key="1">
    <source>
        <dbReference type="EMBL" id="RJP57925.1"/>
    </source>
</evidence>
<dbReference type="Proteomes" id="UP000266426">
    <property type="component" value="Unassembled WGS sequence"/>
</dbReference>
<dbReference type="EMBL" id="QZJZ01000073">
    <property type="protein sequence ID" value="RJP57925.1"/>
    <property type="molecule type" value="Genomic_DNA"/>
</dbReference>
<comment type="caution">
    <text evidence="1">The sequence shown here is derived from an EMBL/GenBank/DDBJ whole genome shotgun (WGS) entry which is preliminary data.</text>
</comment>
<proteinExistence type="predicted"/>
<name>A0A3A4QVD6_9BACT</name>
<sequence length="109" mass="11920">MKRIAVYISIIFLHAVSAENSLKATMIEDQPAGMQSGACSIVANVRDYVISGIQFPMTAISLGKNATIGLFCTFHSDSSPCASYEYRTVDEKNPSFPHQPAQESIFNIE</sequence>
<evidence type="ECO:0000313" key="2">
    <source>
        <dbReference type="Proteomes" id="UP000266426"/>
    </source>
</evidence>
<accession>A0A3A4QVD6</accession>